<feature type="region of interest" description="Disordered" evidence="1">
    <location>
        <begin position="1"/>
        <end position="69"/>
    </location>
</feature>
<evidence type="ECO:0000256" key="1">
    <source>
        <dbReference type="SAM" id="MobiDB-lite"/>
    </source>
</evidence>
<feature type="compositionally biased region" description="Polar residues" evidence="1">
    <location>
        <begin position="121"/>
        <end position="144"/>
    </location>
</feature>
<feature type="compositionally biased region" description="Basic residues" evidence="1">
    <location>
        <begin position="276"/>
        <end position="286"/>
    </location>
</feature>
<feature type="compositionally biased region" description="Basic and acidic residues" evidence="1">
    <location>
        <begin position="152"/>
        <end position="171"/>
    </location>
</feature>
<dbReference type="RefSeq" id="XP_010772071.1">
    <property type="nucleotide sequence ID" value="XM_010773769.1"/>
</dbReference>
<feature type="compositionally biased region" description="Basic and acidic residues" evidence="1">
    <location>
        <begin position="8"/>
        <end position="17"/>
    </location>
</feature>
<dbReference type="Proteomes" id="UP000504611">
    <property type="component" value="Unplaced"/>
</dbReference>
<dbReference type="KEGG" id="ncc:104947700"/>
<feature type="region of interest" description="Disordered" evidence="1">
    <location>
        <begin position="92"/>
        <end position="424"/>
    </location>
</feature>
<dbReference type="SMART" id="SM00384">
    <property type="entry name" value="AT_hook"/>
    <property type="match status" value="7"/>
</dbReference>
<feature type="compositionally biased region" description="Basic residues" evidence="1">
    <location>
        <begin position="326"/>
        <end position="335"/>
    </location>
</feature>
<dbReference type="InterPro" id="IPR017956">
    <property type="entry name" value="AT_hook_DNA-bd_motif"/>
</dbReference>
<dbReference type="GeneID" id="104947700"/>
<feature type="compositionally biased region" description="Acidic residues" evidence="1">
    <location>
        <begin position="201"/>
        <end position="217"/>
    </location>
</feature>
<proteinExistence type="predicted"/>
<evidence type="ECO:0000313" key="3">
    <source>
        <dbReference type="RefSeq" id="XP_010772071.1"/>
    </source>
</evidence>
<feature type="compositionally biased region" description="Basic and acidic residues" evidence="1">
    <location>
        <begin position="396"/>
        <end position="412"/>
    </location>
</feature>
<keyword evidence="2" id="KW-1185">Reference proteome</keyword>
<reference evidence="3" key="1">
    <citation type="submission" date="2025-08" db="UniProtKB">
        <authorList>
            <consortium name="RefSeq"/>
        </authorList>
    </citation>
    <scope>IDENTIFICATION</scope>
    <source>
        <tissue evidence="3">Muscle</tissue>
    </source>
</reference>
<dbReference type="AlphaFoldDB" id="A0A6I9NCG3"/>
<gene>
    <name evidence="3" type="primary">LOC104947700</name>
</gene>
<feature type="compositionally biased region" description="Basic and acidic residues" evidence="1">
    <location>
        <begin position="99"/>
        <end position="118"/>
    </location>
</feature>
<dbReference type="GO" id="GO:0003677">
    <property type="term" value="F:DNA binding"/>
    <property type="evidence" value="ECO:0007669"/>
    <property type="project" value="InterPro"/>
</dbReference>
<sequence length="424" mass="46022">MGVLHSTQSKEGEKCQHVTEVIQADSNSSEEEKSTAATQQRDLGSIEGDSTVHMSDNSATKIGVGMPEGSNELKICVTDNVNIMKLVSGIASDGTTQSPRERGCPKLTKHEESGDVHADISVQTQVSQEPASNEDSLTSPTVQSPKKRGRPRNSETADVKNSPKGDSEIPTKGRPKGSTKHKFECLTSEENERPTLGFELSSEEEEEEDDDDDDDDGSLYSPIRKKGRPRKVVTPEGSTQNTSNETPETAKRGMGRPRQSIVQESGDEQEPPVKKAMGRPKVSFKKKVLDEEVQPESSPPQKVPAKMGRPRKYPLPTLEELNAPKVQKKLGRPRKSLPASSSSPSRDVDTPKKRGRPPGTPKSDVGTPKKRGRPPGSPKSDVGTPHKRGLPRCSVRQRDAKLESTLTEHSEGSDASSDGEESVE</sequence>
<organism evidence="2 3">
    <name type="scientific">Notothenia coriiceps</name>
    <name type="common">black rockcod</name>
    <dbReference type="NCBI Taxonomy" id="8208"/>
    <lineage>
        <taxon>Eukaryota</taxon>
        <taxon>Metazoa</taxon>
        <taxon>Chordata</taxon>
        <taxon>Craniata</taxon>
        <taxon>Vertebrata</taxon>
        <taxon>Euteleostomi</taxon>
        <taxon>Actinopterygii</taxon>
        <taxon>Neopterygii</taxon>
        <taxon>Teleostei</taxon>
        <taxon>Neoteleostei</taxon>
        <taxon>Acanthomorphata</taxon>
        <taxon>Eupercaria</taxon>
        <taxon>Perciformes</taxon>
        <taxon>Notothenioidei</taxon>
        <taxon>Nototheniidae</taxon>
        <taxon>Notothenia</taxon>
    </lineage>
</organism>
<feature type="compositionally biased region" description="Low complexity" evidence="1">
    <location>
        <begin position="336"/>
        <end position="345"/>
    </location>
</feature>
<evidence type="ECO:0000313" key="2">
    <source>
        <dbReference type="Proteomes" id="UP000504611"/>
    </source>
</evidence>
<dbReference type="OrthoDB" id="8959848at2759"/>
<protein>
    <submittedName>
        <fullName evidence="3">Sister chromatid cohesion protein PDS5 homolog B-A</fullName>
    </submittedName>
</protein>
<name>A0A6I9NCG3_9TELE</name>
<accession>A0A6I9NCG3</accession>
<dbReference type="PRINTS" id="PR00929">
    <property type="entry name" value="ATHOOK"/>
</dbReference>
<feature type="compositionally biased region" description="Polar residues" evidence="1">
    <location>
        <begin position="236"/>
        <end position="247"/>
    </location>
</feature>